<organism evidence="2 3">
    <name type="scientific">Alicyclobacillus tolerans</name>
    <dbReference type="NCBI Taxonomy" id="90970"/>
    <lineage>
        <taxon>Bacteria</taxon>
        <taxon>Bacillati</taxon>
        <taxon>Bacillota</taxon>
        <taxon>Bacilli</taxon>
        <taxon>Bacillales</taxon>
        <taxon>Alicyclobacillaceae</taxon>
        <taxon>Alicyclobacillus</taxon>
    </lineage>
</organism>
<dbReference type="AlphaFoldDB" id="A0A1M6MC89"/>
<dbReference type="STRING" id="1830138.SAMN05443507_1046"/>
<dbReference type="EMBL" id="FRAF01000004">
    <property type="protein sequence ID" value="SHJ81045.1"/>
    <property type="molecule type" value="Genomic_DNA"/>
</dbReference>
<name>A0A1M6MC89_9BACL</name>
<dbReference type="OrthoDB" id="9873355at2"/>
<feature type="chain" id="PRO_5012002721" evidence="1">
    <location>
        <begin position="28"/>
        <end position="226"/>
    </location>
</feature>
<keyword evidence="1" id="KW-0732">Signal</keyword>
<dbReference type="RefSeq" id="WP_072873097.1">
    <property type="nucleotide sequence ID" value="NZ_FRAF01000004.1"/>
</dbReference>
<proteinExistence type="predicted"/>
<keyword evidence="3" id="KW-1185">Reference proteome</keyword>
<feature type="signal peptide" evidence="1">
    <location>
        <begin position="1"/>
        <end position="27"/>
    </location>
</feature>
<gene>
    <name evidence="2" type="ORF">SAMN05443507_1046</name>
</gene>
<accession>A0A1M6MC89</accession>
<sequence>MKKRTKFMLSLGTLLVTMSMASSMVFADTSNASFAQKYQENQNIETQLLSQVNTENVPSGNPAQLLATIQDISAQISALYASEQNLVQQKGNLPKMTLSTTQKNAELKRLEKKRLNVLKLNEDAWKLVIEYEHHPHQKGLLAKAIRDHDKDQKRLTSIDAKIAKLNKNESLDNWSKHPYHNALPVLDESILRLQKSEIHYTKELIMEIHNSDGTTTATTYGSGSGN</sequence>
<evidence type="ECO:0000313" key="3">
    <source>
        <dbReference type="Proteomes" id="UP000184016"/>
    </source>
</evidence>
<reference evidence="3" key="1">
    <citation type="submission" date="2016-11" db="EMBL/GenBank/DDBJ databases">
        <authorList>
            <person name="Varghese N."/>
            <person name="Submissions S."/>
        </authorList>
    </citation>
    <scope>NUCLEOTIDE SEQUENCE [LARGE SCALE GENOMIC DNA]</scope>
    <source>
        <strain evidence="3">USBA-503</strain>
    </source>
</reference>
<dbReference type="Proteomes" id="UP000184016">
    <property type="component" value="Unassembled WGS sequence"/>
</dbReference>
<protein>
    <submittedName>
        <fullName evidence="2">Uncharacterized protein</fullName>
    </submittedName>
</protein>
<evidence type="ECO:0000313" key="2">
    <source>
        <dbReference type="EMBL" id="SHJ81045.1"/>
    </source>
</evidence>
<evidence type="ECO:0000256" key="1">
    <source>
        <dbReference type="SAM" id="SignalP"/>
    </source>
</evidence>